<feature type="signal peptide" evidence="1">
    <location>
        <begin position="1"/>
        <end position="19"/>
    </location>
</feature>
<sequence length="370" mass="40314">MRASLFTVALALIALPAFAAEIHETSAGKVRVERVVGDLSRPWAVDFLPGAGMLITERDTGVLWRVDRDGNGRNEVAGVPEVSPEGQGGLLDLVVARDFADSREIFLSYAEPRPEGQATALAVARLSKDGERLENVRVIFRLDRASERGQHFGGRIIEAPDGTLFLTIGDRGRSDAAQDLQAHNGKVIRIGRDGSIPADNPFADGGGLPEIWSLGHRNPQGAALDAEGRLWINEHGARGGDEINRPEKGRNYGWPRISYGTHYSGAKIGVGTHAPGLEQPVYYWDPSIAPSGMAIYSGRLWPDWEGDIFVGSLKFDFISRLQRDGDGITGEERLFEGDYERIRDIAEGPDGAIWFLAEGEGALYRMSPAE</sequence>
<dbReference type="InterPro" id="IPR011042">
    <property type="entry name" value="6-blade_b-propeller_TolB-like"/>
</dbReference>
<dbReference type="SUPFAM" id="SSF50952">
    <property type="entry name" value="Soluble quinoprotein glucose dehydrogenase"/>
    <property type="match status" value="1"/>
</dbReference>
<dbReference type="OrthoDB" id="9770043at2"/>
<keyword evidence="1" id="KW-0732">Signal</keyword>
<dbReference type="EMBL" id="PHIG01000011">
    <property type="protein sequence ID" value="PJK30946.1"/>
    <property type="molecule type" value="Genomic_DNA"/>
</dbReference>
<dbReference type="AlphaFoldDB" id="A0A2M9G5K2"/>
<dbReference type="PANTHER" id="PTHR19328">
    <property type="entry name" value="HEDGEHOG-INTERACTING PROTEIN"/>
    <property type="match status" value="1"/>
</dbReference>
<dbReference type="Pfam" id="PF07995">
    <property type="entry name" value="GSDH"/>
    <property type="match status" value="1"/>
</dbReference>
<feature type="domain" description="Glucose/Sorbosone dehydrogenase" evidence="2">
    <location>
        <begin position="39"/>
        <end position="365"/>
    </location>
</feature>
<keyword evidence="4" id="KW-1185">Reference proteome</keyword>
<feature type="chain" id="PRO_5014935511" description="Glucose/Sorbosone dehydrogenase domain-containing protein" evidence="1">
    <location>
        <begin position="20"/>
        <end position="370"/>
    </location>
</feature>
<protein>
    <recommendedName>
        <fullName evidence="2">Glucose/Sorbosone dehydrogenase domain-containing protein</fullName>
    </recommendedName>
</protein>
<evidence type="ECO:0000256" key="1">
    <source>
        <dbReference type="SAM" id="SignalP"/>
    </source>
</evidence>
<evidence type="ECO:0000259" key="2">
    <source>
        <dbReference type="Pfam" id="PF07995"/>
    </source>
</evidence>
<dbReference type="Gene3D" id="2.120.10.30">
    <property type="entry name" value="TolB, C-terminal domain"/>
    <property type="match status" value="1"/>
</dbReference>
<proteinExistence type="predicted"/>
<name>A0A2M9G5K2_9PROT</name>
<reference evidence="3 4" key="1">
    <citation type="submission" date="2017-11" db="EMBL/GenBank/DDBJ databases">
        <title>Draft genome sequence of Rhizobiales bacterium SY3-13.</title>
        <authorList>
            <person name="Sun C."/>
        </authorList>
    </citation>
    <scope>NUCLEOTIDE SEQUENCE [LARGE SCALE GENOMIC DNA]</scope>
    <source>
        <strain evidence="3 4">SY3-13</strain>
    </source>
</reference>
<organism evidence="3 4">
    <name type="scientific">Minwuia thermotolerans</name>
    <dbReference type="NCBI Taxonomy" id="2056226"/>
    <lineage>
        <taxon>Bacteria</taxon>
        <taxon>Pseudomonadati</taxon>
        <taxon>Pseudomonadota</taxon>
        <taxon>Alphaproteobacteria</taxon>
        <taxon>Minwuiales</taxon>
        <taxon>Minwuiaceae</taxon>
        <taxon>Minwuia</taxon>
    </lineage>
</organism>
<comment type="caution">
    <text evidence="3">The sequence shown here is derived from an EMBL/GenBank/DDBJ whole genome shotgun (WGS) entry which is preliminary data.</text>
</comment>
<dbReference type="RefSeq" id="WP_109792585.1">
    <property type="nucleotide sequence ID" value="NZ_PHIG01000011.1"/>
</dbReference>
<dbReference type="InterPro" id="IPR012938">
    <property type="entry name" value="Glc/Sorbosone_DH"/>
</dbReference>
<accession>A0A2M9G5K2</accession>
<dbReference type="PANTHER" id="PTHR19328:SF75">
    <property type="entry name" value="ALDOSE SUGAR DEHYDROGENASE YLII"/>
    <property type="match status" value="1"/>
</dbReference>
<gene>
    <name evidence="3" type="ORF">CVT23_03525</name>
</gene>
<dbReference type="Proteomes" id="UP000229498">
    <property type="component" value="Unassembled WGS sequence"/>
</dbReference>
<dbReference type="InterPro" id="IPR011041">
    <property type="entry name" value="Quinoprot_gluc/sorb_DH_b-prop"/>
</dbReference>
<evidence type="ECO:0000313" key="4">
    <source>
        <dbReference type="Proteomes" id="UP000229498"/>
    </source>
</evidence>
<evidence type="ECO:0000313" key="3">
    <source>
        <dbReference type="EMBL" id="PJK30946.1"/>
    </source>
</evidence>